<keyword evidence="3" id="KW-1185">Reference proteome</keyword>
<accession>A0A2V1DFX2</accession>
<dbReference type="OrthoDB" id="3770113at2759"/>
<organism evidence="2 3">
    <name type="scientific">Periconia macrospinosa</name>
    <dbReference type="NCBI Taxonomy" id="97972"/>
    <lineage>
        <taxon>Eukaryota</taxon>
        <taxon>Fungi</taxon>
        <taxon>Dikarya</taxon>
        <taxon>Ascomycota</taxon>
        <taxon>Pezizomycotina</taxon>
        <taxon>Dothideomycetes</taxon>
        <taxon>Pleosporomycetidae</taxon>
        <taxon>Pleosporales</taxon>
        <taxon>Massarineae</taxon>
        <taxon>Periconiaceae</taxon>
        <taxon>Periconia</taxon>
    </lineage>
</organism>
<feature type="signal peptide" evidence="1">
    <location>
        <begin position="1"/>
        <end position="17"/>
    </location>
</feature>
<proteinExistence type="predicted"/>
<gene>
    <name evidence="2" type="ORF">DM02DRAFT_674455</name>
</gene>
<protein>
    <submittedName>
        <fullName evidence="2">Uncharacterized protein</fullName>
    </submittedName>
</protein>
<name>A0A2V1DFX2_9PLEO</name>
<dbReference type="Proteomes" id="UP000244855">
    <property type="component" value="Unassembled WGS sequence"/>
</dbReference>
<evidence type="ECO:0000313" key="2">
    <source>
        <dbReference type="EMBL" id="PVH96938.1"/>
    </source>
</evidence>
<reference evidence="2 3" key="1">
    <citation type="journal article" date="2018" name="Sci. Rep.">
        <title>Comparative genomics provides insights into the lifestyle and reveals functional heterogeneity of dark septate endophytic fungi.</title>
        <authorList>
            <person name="Knapp D.G."/>
            <person name="Nemeth J.B."/>
            <person name="Barry K."/>
            <person name="Hainaut M."/>
            <person name="Henrissat B."/>
            <person name="Johnson J."/>
            <person name="Kuo A."/>
            <person name="Lim J.H.P."/>
            <person name="Lipzen A."/>
            <person name="Nolan M."/>
            <person name="Ohm R.A."/>
            <person name="Tamas L."/>
            <person name="Grigoriev I.V."/>
            <person name="Spatafora J.W."/>
            <person name="Nagy L.G."/>
            <person name="Kovacs G.M."/>
        </authorList>
    </citation>
    <scope>NUCLEOTIDE SEQUENCE [LARGE SCALE GENOMIC DNA]</scope>
    <source>
        <strain evidence="2 3">DSE2036</strain>
    </source>
</reference>
<evidence type="ECO:0000313" key="3">
    <source>
        <dbReference type="Proteomes" id="UP000244855"/>
    </source>
</evidence>
<dbReference type="AlphaFoldDB" id="A0A2V1DFX2"/>
<evidence type="ECO:0000256" key="1">
    <source>
        <dbReference type="SAM" id="SignalP"/>
    </source>
</evidence>
<sequence>MKFSAIAILAAPLLALAAPADLTAEAPKDIEKRVVPGCVIHHDWDGEWTEWGLARYRTKFTAKEIPSSDVCNVPYFNCLSMSNRQCWTEGDVTIVDASFAKGAGWGSYQACLQNGMRQWAKDNGCKCEGAWC</sequence>
<dbReference type="EMBL" id="KZ805450">
    <property type="protein sequence ID" value="PVH96938.1"/>
    <property type="molecule type" value="Genomic_DNA"/>
</dbReference>
<feature type="chain" id="PRO_5016101120" evidence="1">
    <location>
        <begin position="18"/>
        <end position="132"/>
    </location>
</feature>
<keyword evidence="1" id="KW-0732">Signal</keyword>